<feature type="region of interest" description="Disordered" evidence="1">
    <location>
        <begin position="1"/>
        <end position="21"/>
    </location>
</feature>
<name>A0A1X0RN68_RHIZD</name>
<dbReference type="AlphaFoldDB" id="A0A1X0RN68"/>
<sequence length="56" mass="6627">SDWSAPNMKFHEPTRSKGSLQTLEKNGRSVYLINEQKTSTWCRECKEHELELFKKV</sequence>
<evidence type="ECO:0000256" key="1">
    <source>
        <dbReference type="SAM" id="MobiDB-lite"/>
    </source>
</evidence>
<feature type="non-terminal residue" evidence="2">
    <location>
        <position position="1"/>
    </location>
</feature>
<gene>
    <name evidence="2" type="ORF">BCV71DRAFT_189089</name>
</gene>
<dbReference type="EMBL" id="KV921532">
    <property type="protein sequence ID" value="ORE13482.1"/>
    <property type="molecule type" value="Genomic_DNA"/>
</dbReference>
<protein>
    <submittedName>
        <fullName evidence="2">Uncharacterized protein</fullName>
    </submittedName>
</protein>
<proteinExistence type="predicted"/>
<dbReference type="Proteomes" id="UP000242381">
    <property type="component" value="Unassembled WGS sequence"/>
</dbReference>
<accession>A0A1X0RN68</accession>
<evidence type="ECO:0000313" key="3">
    <source>
        <dbReference type="Proteomes" id="UP000242381"/>
    </source>
</evidence>
<evidence type="ECO:0000313" key="2">
    <source>
        <dbReference type="EMBL" id="ORE13482.1"/>
    </source>
</evidence>
<reference evidence="2 3" key="1">
    <citation type="journal article" date="2016" name="Proc. Natl. Acad. Sci. U.S.A.">
        <title>Lipid metabolic changes in an early divergent fungus govern the establishment of a mutualistic symbiosis with endobacteria.</title>
        <authorList>
            <person name="Lastovetsky O.A."/>
            <person name="Gaspar M.L."/>
            <person name="Mondo S.J."/>
            <person name="LaButti K.M."/>
            <person name="Sandor L."/>
            <person name="Grigoriev I.V."/>
            <person name="Henry S.A."/>
            <person name="Pawlowska T.E."/>
        </authorList>
    </citation>
    <scope>NUCLEOTIDE SEQUENCE [LARGE SCALE GENOMIC DNA]</scope>
    <source>
        <strain evidence="2 3">ATCC 11559</strain>
    </source>
</reference>
<organism evidence="2 3">
    <name type="scientific">Rhizopus microsporus</name>
    <dbReference type="NCBI Taxonomy" id="58291"/>
    <lineage>
        <taxon>Eukaryota</taxon>
        <taxon>Fungi</taxon>
        <taxon>Fungi incertae sedis</taxon>
        <taxon>Mucoromycota</taxon>
        <taxon>Mucoromycotina</taxon>
        <taxon>Mucoromycetes</taxon>
        <taxon>Mucorales</taxon>
        <taxon>Mucorineae</taxon>
        <taxon>Rhizopodaceae</taxon>
        <taxon>Rhizopus</taxon>
    </lineage>
</organism>